<gene>
    <name evidence="7" type="ORF">RM705_02725</name>
</gene>
<dbReference type="InterPro" id="IPR009057">
    <property type="entry name" value="Homeodomain-like_sf"/>
</dbReference>
<sequence>MGGSKDPGVSDSERRPRARRGEGGRLHEEILDAAEALLDASGESAVTIRAVAQRVGVSNPAVYLHFADRSALLSTVCLRVWDRLDEYMADACSTATDPVTELENRCVAYIRFGLDHPLRYRLVASGPATEATARVAEACFDVLRHAVRRSAPEGVPQIDTTALTRAVCACLHGAVSLLLLQPVSAWPHDLDRYARDVAAIATSGVLSLCSDNTP</sequence>
<keyword evidence="8" id="KW-1185">Reference proteome</keyword>
<dbReference type="Pfam" id="PF00440">
    <property type="entry name" value="TetR_N"/>
    <property type="match status" value="1"/>
</dbReference>
<keyword evidence="1" id="KW-0805">Transcription regulation</keyword>
<dbReference type="InterPro" id="IPR036271">
    <property type="entry name" value="Tet_transcr_reg_TetR-rel_C_sf"/>
</dbReference>
<dbReference type="EMBL" id="JAVRFA010000002">
    <property type="protein sequence ID" value="MDT0393628.1"/>
    <property type="molecule type" value="Genomic_DNA"/>
</dbReference>
<feature type="DNA-binding region" description="H-T-H motif" evidence="4">
    <location>
        <begin position="47"/>
        <end position="66"/>
    </location>
</feature>
<feature type="region of interest" description="Disordered" evidence="5">
    <location>
        <begin position="1"/>
        <end position="25"/>
    </location>
</feature>
<dbReference type="RefSeq" id="WP_311641071.1">
    <property type="nucleotide sequence ID" value="NZ_JAVRFA010000002.1"/>
</dbReference>
<evidence type="ECO:0000313" key="7">
    <source>
        <dbReference type="EMBL" id="MDT0393628.1"/>
    </source>
</evidence>
<dbReference type="PANTHER" id="PTHR30055">
    <property type="entry name" value="HTH-TYPE TRANSCRIPTIONAL REGULATOR RUTR"/>
    <property type="match status" value="1"/>
</dbReference>
<organism evidence="7 8">
    <name type="scientific">Streptomyces edwardsiae</name>
    <dbReference type="NCBI Taxonomy" id="3075527"/>
    <lineage>
        <taxon>Bacteria</taxon>
        <taxon>Bacillati</taxon>
        <taxon>Actinomycetota</taxon>
        <taxon>Actinomycetes</taxon>
        <taxon>Kitasatosporales</taxon>
        <taxon>Streptomycetaceae</taxon>
        <taxon>Streptomyces</taxon>
    </lineage>
</organism>
<evidence type="ECO:0000256" key="2">
    <source>
        <dbReference type="ARBA" id="ARBA00023125"/>
    </source>
</evidence>
<evidence type="ECO:0000256" key="3">
    <source>
        <dbReference type="ARBA" id="ARBA00023163"/>
    </source>
</evidence>
<dbReference type="Gene3D" id="1.10.357.10">
    <property type="entry name" value="Tetracycline Repressor, domain 2"/>
    <property type="match status" value="1"/>
</dbReference>
<keyword evidence="3" id="KW-0804">Transcription</keyword>
<feature type="compositionally biased region" description="Basic and acidic residues" evidence="5">
    <location>
        <begin position="11"/>
        <end position="25"/>
    </location>
</feature>
<evidence type="ECO:0000256" key="5">
    <source>
        <dbReference type="SAM" id="MobiDB-lite"/>
    </source>
</evidence>
<reference evidence="8" key="1">
    <citation type="submission" date="2023-07" db="EMBL/GenBank/DDBJ databases">
        <title>30 novel species of actinomycetes from the DSMZ collection.</title>
        <authorList>
            <person name="Nouioui I."/>
        </authorList>
    </citation>
    <scope>NUCLEOTIDE SEQUENCE [LARGE SCALE GENOMIC DNA]</scope>
    <source>
        <strain evidence="8">DSM 41636</strain>
    </source>
</reference>
<evidence type="ECO:0000256" key="1">
    <source>
        <dbReference type="ARBA" id="ARBA00023015"/>
    </source>
</evidence>
<dbReference type="PROSITE" id="PS50977">
    <property type="entry name" value="HTH_TETR_2"/>
    <property type="match status" value="1"/>
</dbReference>
<dbReference type="InterPro" id="IPR025996">
    <property type="entry name" value="MT1864/Rv1816-like_C"/>
</dbReference>
<dbReference type="PANTHER" id="PTHR30055:SF234">
    <property type="entry name" value="HTH-TYPE TRANSCRIPTIONAL REGULATOR BETI"/>
    <property type="match status" value="1"/>
</dbReference>
<dbReference type="Proteomes" id="UP001183881">
    <property type="component" value="Unassembled WGS sequence"/>
</dbReference>
<comment type="caution">
    <text evidence="7">The sequence shown here is derived from an EMBL/GenBank/DDBJ whole genome shotgun (WGS) entry which is preliminary data.</text>
</comment>
<dbReference type="InterPro" id="IPR001647">
    <property type="entry name" value="HTH_TetR"/>
</dbReference>
<keyword evidence="2 4" id="KW-0238">DNA-binding</keyword>
<name>A0ABU2PN84_9ACTN</name>
<proteinExistence type="predicted"/>
<evidence type="ECO:0000256" key="4">
    <source>
        <dbReference type="PROSITE-ProRule" id="PRU00335"/>
    </source>
</evidence>
<dbReference type="PRINTS" id="PR00455">
    <property type="entry name" value="HTHTETR"/>
</dbReference>
<feature type="domain" description="HTH tetR-type" evidence="6">
    <location>
        <begin position="24"/>
        <end position="84"/>
    </location>
</feature>
<dbReference type="SUPFAM" id="SSF48498">
    <property type="entry name" value="Tetracyclin repressor-like, C-terminal domain"/>
    <property type="match status" value="1"/>
</dbReference>
<dbReference type="SUPFAM" id="SSF46689">
    <property type="entry name" value="Homeodomain-like"/>
    <property type="match status" value="1"/>
</dbReference>
<evidence type="ECO:0000259" key="6">
    <source>
        <dbReference type="PROSITE" id="PS50977"/>
    </source>
</evidence>
<dbReference type="InterPro" id="IPR050109">
    <property type="entry name" value="HTH-type_TetR-like_transc_reg"/>
</dbReference>
<evidence type="ECO:0000313" key="8">
    <source>
        <dbReference type="Proteomes" id="UP001183881"/>
    </source>
</evidence>
<dbReference type="Pfam" id="PF13305">
    <property type="entry name" value="TetR_C_33"/>
    <property type="match status" value="1"/>
</dbReference>
<accession>A0ABU2PN84</accession>
<protein>
    <submittedName>
        <fullName evidence="7">TetR/AcrR family transcriptional regulator</fullName>
    </submittedName>
</protein>